<name>A0A553HSA2_9PEZI</name>
<dbReference type="Gene3D" id="2.40.10.10">
    <property type="entry name" value="Trypsin-like serine proteases"/>
    <property type="match status" value="2"/>
</dbReference>
<dbReference type="Pfam" id="PF13365">
    <property type="entry name" value="Trypsin_2"/>
    <property type="match status" value="1"/>
</dbReference>
<sequence>MRRSMSCDQHSEGPNLLVYEFVPARLTIDGSQLLRKKDKDESFLTRVHVSFNVCTFAKSLLTPIEPVLWRATRQSFFIQPRMPIIIHTNDETLNEVDFDTDENRKLLSKAPIERRKLGASLCAIIHQNNLVREEKSIKFKIGEQVPTLREYIKAQVKTEVAQKKQNLHQAYQDVHGNVDERAEVDKFSWPNPEDKDFFKLITKFKDLKCAALGTGFYVGNNLIVTAAHCVANLNPSNMGLYRLVFNYQDDEVPIYDVFNIGRIVHYNSKDQAPPAPNAPQFPQVNTLPVNAAQVNLAVMEQLSQTYDVAILQILPISSDQKMPEALILQTTPAKEKTRIYSIGCSHGLPLIYADGSKGEEKKVKLAATVRRVPDPSLPLARQGSLTADIDVFKGNSGGPLFNAETNEVIGICRSGMIFPWLNTSADERNVKFINDIKKWAENKLQSPDLVLQPEYLNNYLQLRAIKENTRIAWVRFKGDSGAVTQANAFSRTDPYALLIKPLADFRAEGGGLSIVVEIEALVDFFNPMEGDISLAITGPTIANKTETHESSIQLGQGGWQGGSDLKWSLSTGGVAPVGGPLTGTLSENLLSWAGGLCSWESISLTHNSANPGGHQQSKVEPVRAKVTVSFFPKDPGHNGQFLRPFVFQIEQAKFNATGKTGVWASPLGGRHGSTSAAWWTGPV</sequence>
<dbReference type="AlphaFoldDB" id="A0A553HSA2"/>
<keyword evidence="2" id="KW-1185">Reference proteome</keyword>
<dbReference type="EMBL" id="VFLP01000051">
    <property type="protein sequence ID" value="TRX90826.1"/>
    <property type="molecule type" value="Genomic_DNA"/>
</dbReference>
<evidence type="ECO:0008006" key="3">
    <source>
        <dbReference type="Google" id="ProtNLM"/>
    </source>
</evidence>
<gene>
    <name evidence="1" type="ORF">FHL15_008230</name>
</gene>
<evidence type="ECO:0000313" key="2">
    <source>
        <dbReference type="Proteomes" id="UP000319160"/>
    </source>
</evidence>
<dbReference type="Proteomes" id="UP000319160">
    <property type="component" value="Unassembled WGS sequence"/>
</dbReference>
<dbReference type="GO" id="GO:0006508">
    <property type="term" value="P:proteolysis"/>
    <property type="evidence" value="ECO:0007669"/>
    <property type="project" value="InterPro"/>
</dbReference>
<organism evidence="1 2">
    <name type="scientific">Xylaria flabelliformis</name>
    <dbReference type="NCBI Taxonomy" id="2512241"/>
    <lineage>
        <taxon>Eukaryota</taxon>
        <taxon>Fungi</taxon>
        <taxon>Dikarya</taxon>
        <taxon>Ascomycota</taxon>
        <taxon>Pezizomycotina</taxon>
        <taxon>Sordariomycetes</taxon>
        <taxon>Xylariomycetidae</taxon>
        <taxon>Xylariales</taxon>
        <taxon>Xylariaceae</taxon>
        <taxon>Xylaria</taxon>
    </lineage>
</organism>
<dbReference type="OrthoDB" id="4773518at2759"/>
<dbReference type="InterPro" id="IPR009003">
    <property type="entry name" value="Peptidase_S1_PA"/>
</dbReference>
<dbReference type="InterPro" id="IPR018114">
    <property type="entry name" value="TRYPSIN_HIS"/>
</dbReference>
<proteinExistence type="predicted"/>
<protein>
    <recommendedName>
        <fullName evidence="3">Peptidase S1 domain-containing protein</fullName>
    </recommendedName>
</protein>
<dbReference type="SUPFAM" id="SSF50494">
    <property type="entry name" value="Trypsin-like serine proteases"/>
    <property type="match status" value="1"/>
</dbReference>
<dbReference type="InterPro" id="IPR043504">
    <property type="entry name" value="Peptidase_S1_PA_chymotrypsin"/>
</dbReference>
<reference evidence="2" key="1">
    <citation type="submission" date="2019-06" db="EMBL/GenBank/DDBJ databases">
        <title>Draft genome sequence of the griseofulvin-producing fungus Xylaria cubensis strain G536.</title>
        <authorList>
            <person name="Mead M.E."/>
            <person name="Raja H.A."/>
            <person name="Steenwyk J.L."/>
            <person name="Knowles S.L."/>
            <person name="Oberlies N.H."/>
            <person name="Rokas A."/>
        </authorList>
    </citation>
    <scope>NUCLEOTIDE SEQUENCE [LARGE SCALE GENOMIC DNA]</scope>
    <source>
        <strain evidence="2">G536</strain>
    </source>
</reference>
<dbReference type="PROSITE" id="PS00134">
    <property type="entry name" value="TRYPSIN_HIS"/>
    <property type="match status" value="1"/>
</dbReference>
<comment type="caution">
    <text evidence="1">The sequence shown here is derived from an EMBL/GenBank/DDBJ whole genome shotgun (WGS) entry which is preliminary data.</text>
</comment>
<evidence type="ECO:0000313" key="1">
    <source>
        <dbReference type="EMBL" id="TRX90826.1"/>
    </source>
</evidence>
<accession>A0A553HSA2</accession>
<dbReference type="GO" id="GO:0004252">
    <property type="term" value="F:serine-type endopeptidase activity"/>
    <property type="evidence" value="ECO:0007669"/>
    <property type="project" value="InterPro"/>
</dbReference>